<dbReference type="EMBL" id="BPLR01001793">
    <property type="protein sequence ID" value="GIX66495.1"/>
    <property type="molecule type" value="Genomic_DNA"/>
</dbReference>
<sequence>MYVWWEGWMDRWIERRKDGFDERKERWIEEWMVLMKGRNDGLKNLRKEGWMDGNKKGRMDLWTEGWNGIR</sequence>
<dbReference type="Proteomes" id="UP001054945">
    <property type="component" value="Unassembled WGS sequence"/>
</dbReference>
<reference evidence="1 2" key="1">
    <citation type="submission" date="2021-06" db="EMBL/GenBank/DDBJ databases">
        <title>Caerostris extrusa draft genome.</title>
        <authorList>
            <person name="Kono N."/>
            <person name="Arakawa K."/>
        </authorList>
    </citation>
    <scope>NUCLEOTIDE SEQUENCE [LARGE SCALE GENOMIC DNA]</scope>
</reference>
<organism evidence="1 2">
    <name type="scientific">Caerostris extrusa</name>
    <name type="common">Bark spider</name>
    <name type="synonym">Caerostris bankana</name>
    <dbReference type="NCBI Taxonomy" id="172846"/>
    <lineage>
        <taxon>Eukaryota</taxon>
        <taxon>Metazoa</taxon>
        <taxon>Ecdysozoa</taxon>
        <taxon>Arthropoda</taxon>
        <taxon>Chelicerata</taxon>
        <taxon>Arachnida</taxon>
        <taxon>Araneae</taxon>
        <taxon>Araneomorphae</taxon>
        <taxon>Entelegynae</taxon>
        <taxon>Araneoidea</taxon>
        <taxon>Araneidae</taxon>
        <taxon>Caerostris</taxon>
    </lineage>
</organism>
<comment type="caution">
    <text evidence="1">The sequence shown here is derived from an EMBL/GenBank/DDBJ whole genome shotgun (WGS) entry which is preliminary data.</text>
</comment>
<evidence type="ECO:0000313" key="2">
    <source>
        <dbReference type="Proteomes" id="UP001054945"/>
    </source>
</evidence>
<protein>
    <submittedName>
        <fullName evidence="1">Uncharacterized protein</fullName>
    </submittedName>
</protein>
<name>A0AAV4M3S2_CAEEX</name>
<keyword evidence="2" id="KW-1185">Reference proteome</keyword>
<evidence type="ECO:0000313" key="1">
    <source>
        <dbReference type="EMBL" id="GIX66495.1"/>
    </source>
</evidence>
<proteinExistence type="predicted"/>
<gene>
    <name evidence="1" type="ORF">CEXT_683751</name>
</gene>
<dbReference type="AlphaFoldDB" id="A0AAV4M3S2"/>
<accession>A0AAV4M3S2</accession>